<accession>A0A420J2K4</accession>
<proteinExistence type="predicted"/>
<comment type="caution">
    <text evidence="1">The sequence shown here is derived from an EMBL/GenBank/DDBJ whole genome shotgun (WGS) entry which is preliminary data.</text>
</comment>
<organism evidence="1 2">
    <name type="scientific">Golovinomyces cichoracearum</name>
    <dbReference type="NCBI Taxonomy" id="62708"/>
    <lineage>
        <taxon>Eukaryota</taxon>
        <taxon>Fungi</taxon>
        <taxon>Dikarya</taxon>
        <taxon>Ascomycota</taxon>
        <taxon>Pezizomycotina</taxon>
        <taxon>Leotiomycetes</taxon>
        <taxon>Erysiphales</taxon>
        <taxon>Erysiphaceae</taxon>
        <taxon>Golovinomyces</taxon>
    </lineage>
</organism>
<reference evidence="1 2" key="1">
    <citation type="journal article" date="2018" name="BMC Genomics">
        <title>Comparative genome analyses reveal sequence features reflecting distinct modes of host-adaptation between dicot and monocot powdery mildew.</title>
        <authorList>
            <person name="Wu Y."/>
            <person name="Ma X."/>
            <person name="Pan Z."/>
            <person name="Kale S.D."/>
            <person name="Song Y."/>
            <person name="King H."/>
            <person name="Zhang Q."/>
            <person name="Presley C."/>
            <person name="Deng X."/>
            <person name="Wei C.I."/>
            <person name="Xiao S."/>
        </authorList>
    </citation>
    <scope>NUCLEOTIDE SEQUENCE [LARGE SCALE GENOMIC DNA]</scope>
    <source>
        <strain evidence="1">UMSG1</strain>
    </source>
</reference>
<evidence type="ECO:0000313" key="2">
    <source>
        <dbReference type="Proteomes" id="UP000285326"/>
    </source>
</evidence>
<dbReference type="AlphaFoldDB" id="A0A420J2K4"/>
<name>A0A420J2K4_9PEZI</name>
<evidence type="ECO:0000313" key="1">
    <source>
        <dbReference type="EMBL" id="RKF81001.1"/>
    </source>
</evidence>
<protein>
    <submittedName>
        <fullName evidence="1">Uncharacterized protein</fullName>
    </submittedName>
</protein>
<dbReference type="EMBL" id="MCBS01018765">
    <property type="protein sequence ID" value="RKF81001.1"/>
    <property type="molecule type" value="Genomic_DNA"/>
</dbReference>
<gene>
    <name evidence="1" type="ORF">GcM1_187009</name>
</gene>
<dbReference type="Proteomes" id="UP000285326">
    <property type="component" value="Unassembled WGS sequence"/>
</dbReference>
<sequence>MDRGGYEKKKKSHRKMKNLLNEIGEWHVIRSGRYS</sequence>